<name>A0A2P5C2P9_TREOI</name>
<evidence type="ECO:0000313" key="2">
    <source>
        <dbReference type="Proteomes" id="UP000237000"/>
    </source>
</evidence>
<dbReference type="AlphaFoldDB" id="A0A2P5C2P9"/>
<evidence type="ECO:0000313" key="1">
    <source>
        <dbReference type="EMBL" id="PON55332.1"/>
    </source>
</evidence>
<comment type="caution">
    <text evidence="1">The sequence shown here is derived from an EMBL/GenBank/DDBJ whole genome shotgun (WGS) entry which is preliminary data.</text>
</comment>
<gene>
    <name evidence="1" type="ORF">TorRG33x02_299900</name>
</gene>
<reference evidence="2" key="1">
    <citation type="submission" date="2016-06" db="EMBL/GenBank/DDBJ databases">
        <title>Parallel loss of symbiosis genes in relatives of nitrogen-fixing non-legume Parasponia.</title>
        <authorList>
            <person name="Van Velzen R."/>
            <person name="Holmer R."/>
            <person name="Bu F."/>
            <person name="Rutten L."/>
            <person name="Van Zeijl A."/>
            <person name="Liu W."/>
            <person name="Santuari L."/>
            <person name="Cao Q."/>
            <person name="Sharma T."/>
            <person name="Shen D."/>
            <person name="Roswanjaya Y."/>
            <person name="Wardhani T."/>
            <person name="Kalhor M.S."/>
            <person name="Jansen J."/>
            <person name="Van den Hoogen J."/>
            <person name="Gungor B."/>
            <person name="Hartog M."/>
            <person name="Hontelez J."/>
            <person name="Verver J."/>
            <person name="Yang W.-C."/>
            <person name="Schijlen E."/>
            <person name="Repin R."/>
            <person name="Schilthuizen M."/>
            <person name="Schranz E."/>
            <person name="Heidstra R."/>
            <person name="Miyata K."/>
            <person name="Fedorova E."/>
            <person name="Kohlen W."/>
            <person name="Bisseling T."/>
            <person name="Smit S."/>
            <person name="Geurts R."/>
        </authorList>
    </citation>
    <scope>NUCLEOTIDE SEQUENCE [LARGE SCALE GENOMIC DNA]</scope>
    <source>
        <strain evidence="2">cv. RG33-2</strain>
    </source>
</reference>
<keyword evidence="2" id="KW-1185">Reference proteome</keyword>
<dbReference type="OrthoDB" id="10329195at2759"/>
<organism evidence="1 2">
    <name type="scientific">Trema orientale</name>
    <name type="common">Charcoal tree</name>
    <name type="synonym">Celtis orientalis</name>
    <dbReference type="NCBI Taxonomy" id="63057"/>
    <lineage>
        <taxon>Eukaryota</taxon>
        <taxon>Viridiplantae</taxon>
        <taxon>Streptophyta</taxon>
        <taxon>Embryophyta</taxon>
        <taxon>Tracheophyta</taxon>
        <taxon>Spermatophyta</taxon>
        <taxon>Magnoliopsida</taxon>
        <taxon>eudicotyledons</taxon>
        <taxon>Gunneridae</taxon>
        <taxon>Pentapetalae</taxon>
        <taxon>rosids</taxon>
        <taxon>fabids</taxon>
        <taxon>Rosales</taxon>
        <taxon>Cannabaceae</taxon>
        <taxon>Trema</taxon>
    </lineage>
</organism>
<accession>A0A2P5C2P9</accession>
<dbReference type="EMBL" id="JXTC01000422">
    <property type="protein sequence ID" value="PON55332.1"/>
    <property type="molecule type" value="Genomic_DNA"/>
</dbReference>
<proteinExistence type="predicted"/>
<dbReference type="InParanoid" id="A0A2P5C2P9"/>
<protein>
    <submittedName>
        <fullName evidence="1">Uncharacterized protein</fullName>
    </submittedName>
</protein>
<feature type="non-terminal residue" evidence="1">
    <location>
        <position position="119"/>
    </location>
</feature>
<dbReference type="Proteomes" id="UP000237000">
    <property type="component" value="Unassembled WGS sequence"/>
</dbReference>
<sequence>MVLRHLFFQQTLRIRDENLVETQATRAQFRGSSSSLKKMLRTTSSESFENIVSCILRLSVQKMRWIFFFLFFSIFFRYSHEFRLSEMGLRESNMREIERREPGGDDIYEGFRSVILFHF</sequence>